<dbReference type="PANTHER" id="PTHR33645">
    <property type="entry name" value="AMINOPEPTIDASE (DUF3754)"/>
    <property type="match status" value="1"/>
</dbReference>
<dbReference type="Proteomes" id="UP000325081">
    <property type="component" value="Unassembled WGS sequence"/>
</dbReference>
<name>A0A5A7P5P0_STRAF</name>
<dbReference type="Pfam" id="PF12576">
    <property type="entry name" value="DUF3754"/>
    <property type="match status" value="1"/>
</dbReference>
<sequence>MSLSLQSLRCFGAPPSSPLSSSPTNQAAARRVRISCCSGPAFVREAPPSPIKPRDVKEDKRIGPEAARSGIKVPRQKYISISKSELLDAIISTMFASQQEQALQFLSLSQCLDSILHAEHKTILEEMRADFGLTRPTKKKSSGTDDDFPSIGRTSVADEDSRAFVNGSVESDKMGRDEDEVSSSFTLDWKQVMDISLRTAMRTPINSPSVAIPGRFQHAFMKLLYNAGFEELSPRDLMLTSALNTDYLLTLPVYVDWKKASESSAIIFRRGYATERQKGFLIAEKLDYLQSKLLQRIFFLVSKPMGRVGDWLNEVFRSITRNEDTESLASEFKLRMKELSLSLKSYSYDEKMLDDRTKVDIQSTDFPIWMAAQKAVARYEGILSEVGPRERLLRKFLAWAGLLPSTPEQAFDLDTHTASSESNLSPSFLSRISLSDIWKPASPKSCGNDFRRMLRNAFSIFFSQSILQEPAFQELILLYTEEKGQRERSDQPEVPSLQMKIYEKIPIPDLPVVFPHKKLSFRILDTVRLDVATILGLLAYFFSYKFEDVLSSPSAVLLDVIPAIALVIYVSRVVLGYKQTRDRYQLLVNKTLYEKTVASGFGSIHFLLDASEQQQYKEAILVYATLLKAESSQATSTRAIGRKCETFIYDVFGEKVEMPVDKAIETLMRLGLVKENVVDGQIRVEAIPCSRALTMLRTRWNSLID</sequence>
<evidence type="ECO:0000313" key="2">
    <source>
        <dbReference type="EMBL" id="GER27941.1"/>
    </source>
</evidence>
<dbReference type="InterPro" id="IPR022227">
    <property type="entry name" value="DUF3754"/>
</dbReference>
<gene>
    <name evidence="2" type="ORF">STAS_03683</name>
</gene>
<dbReference type="EMBL" id="BKCP01002224">
    <property type="protein sequence ID" value="GER27941.1"/>
    <property type="molecule type" value="Genomic_DNA"/>
</dbReference>
<dbReference type="OrthoDB" id="2020015at2759"/>
<dbReference type="AlphaFoldDB" id="A0A5A7P5P0"/>
<protein>
    <submittedName>
        <fullName evidence="2">Uncharacterized protein</fullName>
    </submittedName>
</protein>
<keyword evidence="3" id="KW-1185">Reference proteome</keyword>
<organism evidence="2 3">
    <name type="scientific">Striga asiatica</name>
    <name type="common">Asiatic witchweed</name>
    <name type="synonym">Buchnera asiatica</name>
    <dbReference type="NCBI Taxonomy" id="4170"/>
    <lineage>
        <taxon>Eukaryota</taxon>
        <taxon>Viridiplantae</taxon>
        <taxon>Streptophyta</taxon>
        <taxon>Embryophyta</taxon>
        <taxon>Tracheophyta</taxon>
        <taxon>Spermatophyta</taxon>
        <taxon>Magnoliopsida</taxon>
        <taxon>eudicotyledons</taxon>
        <taxon>Gunneridae</taxon>
        <taxon>Pentapetalae</taxon>
        <taxon>asterids</taxon>
        <taxon>lamiids</taxon>
        <taxon>Lamiales</taxon>
        <taxon>Orobanchaceae</taxon>
        <taxon>Buchnereae</taxon>
        <taxon>Striga</taxon>
    </lineage>
</organism>
<reference evidence="3" key="1">
    <citation type="journal article" date="2019" name="Curr. Biol.">
        <title>Genome Sequence of Striga asiatica Provides Insight into the Evolution of Plant Parasitism.</title>
        <authorList>
            <person name="Yoshida S."/>
            <person name="Kim S."/>
            <person name="Wafula E.K."/>
            <person name="Tanskanen J."/>
            <person name="Kim Y.M."/>
            <person name="Honaas L."/>
            <person name="Yang Z."/>
            <person name="Spallek T."/>
            <person name="Conn C.E."/>
            <person name="Ichihashi Y."/>
            <person name="Cheong K."/>
            <person name="Cui S."/>
            <person name="Der J.P."/>
            <person name="Gundlach H."/>
            <person name="Jiao Y."/>
            <person name="Hori C."/>
            <person name="Ishida J.K."/>
            <person name="Kasahara H."/>
            <person name="Kiba T."/>
            <person name="Kim M.S."/>
            <person name="Koo N."/>
            <person name="Laohavisit A."/>
            <person name="Lee Y.H."/>
            <person name="Lumba S."/>
            <person name="McCourt P."/>
            <person name="Mortimer J.C."/>
            <person name="Mutuku J.M."/>
            <person name="Nomura T."/>
            <person name="Sasaki-Sekimoto Y."/>
            <person name="Seto Y."/>
            <person name="Wang Y."/>
            <person name="Wakatake T."/>
            <person name="Sakakibara H."/>
            <person name="Demura T."/>
            <person name="Yamaguchi S."/>
            <person name="Yoneyama K."/>
            <person name="Manabe R.I."/>
            <person name="Nelson D.C."/>
            <person name="Schulman A.H."/>
            <person name="Timko M.P."/>
            <person name="dePamphilis C.W."/>
            <person name="Choi D."/>
            <person name="Shirasu K."/>
        </authorList>
    </citation>
    <scope>NUCLEOTIDE SEQUENCE [LARGE SCALE GENOMIC DNA]</scope>
    <source>
        <strain evidence="3">cv. UVA1</strain>
    </source>
</reference>
<proteinExistence type="predicted"/>
<evidence type="ECO:0000256" key="1">
    <source>
        <dbReference type="SAM" id="MobiDB-lite"/>
    </source>
</evidence>
<dbReference type="PANTHER" id="PTHR33645:SF2">
    <property type="entry name" value="FAMILY PROTEIN, PUTATIVE (DUF3754)-RELATED"/>
    <property type="match status" value="1"/>
</dbReference>
<evidence type="ECO:0000313" key="3">
    <source>
        <dbReference type="Proteomes" id="UP000325081"/>
    </source>
</evidence>
<comment type="caution">
    <text evidence="2">The sequence shown here is derived from an EMBL/GenBank/DDBJ whole genome shotgun (WGS) entry which is preliminary data.</text>
</comment>
<accession>A0A5A7P5P0</accession>
<feature type="region of interest" description="Disordered" evidence="1">
    <location>
        <begin position="134"/>
        <end position="154"/>
    </location>
</feature>